<dbReference type="Proteomes" id="UP000198211">
    <property type="component" value="Unassembled WGS sequence"/>
</dbReference>
<gene>
    <name evidence="2" type="ORF">PHMEG_00021264</name>
</gene>
<organism evidence="2 3">
    <name type="scientific">Phytophthora megakarya</name>
    <dbReference type="NCBI Taxonomy" id="4795"/>
    <lineage>
        <taxon>Eukaryota</taxon>
        <taxon>Sar</taxon>
        <taxon>Stramenopiles</taxon>
        <taxon>Oomycota</taxon>
        <taxon>Peronosporomycetes</taxon>
        <taxon>Peronosporales</taxon>
        <taxon>Peronosporaceae</taxon>
        <taxon>Phytophthora</taxon>
    </lineage>
</organism>
<comment type="caution">
    <text evidence="2">The sequence shown here is derived from an EMBL/GenBank/DDBJ whole genome shotgun (WGS) entry which is preliminary data.</text>
</comment>
<proteinExistence type="predicted"/>
<name>A0A225VLS4_9STRA</name>
<evidence type="ECO:0000313" key="3">
    <source>
        <dbReference type="Proteomes" id="UP000198211"/>
    </source>
</evidence>
<reference evidence="3" key="1">
    <citation type="submission" date="2017-03" db="EMBL/GenBank/DDBJ databases">
        <title>Phytopthora megakarya and P. palmivora, two closely related causual agents of cacao black pod achieved similar genome size and gene model numbers by different mechanisms.</title>
        <authorList>
            <person name="Ali S."/>
            <person name="Shao J."/>
            <person name="Larry D.J."/>
            <person name="Kronmiller B."/>
            <person name="Shen D."/>
            <person name="Strem M.D."/>
            <person name="Melnick R.L."/>
            <person name="Guiltinan M.J."/>
            <person name="Tyler B.M."/>
            <person name="Meinhardt L.W."/>
            <person name="Bailey B.A."/>
        </authorList>
    </citation>
    <scope>NUCLEOTIDE SEQUENCE [LARGE SCALE GENOMIC DNA]</scope>
    <source>
        <strain evidence="3">zdho120</strain>
    </source>
</reference>
<evidence type="ECO:0000313" key="2">
    <source>
        <dbReference type="EMBL" id="OWZ06476.1"/>
    </source>
</evidence>
<evidence type="ECO:0000256" key="1">
    <source>
        <dbReference type="SAM" id="MobiDB-lite"/>
    </source>
</evidence>
<dbReference type="AlphaFoldDB" id="A0A225VLS4"/>
<dbReference type="EMBL" id="NBNE01003946">
    <property type="protein sequence ID" value="OWZ06476.1"/>
    <property type="molecule type" value="Genomic_DNA"/>
</dbReference>
<sequence length="106" mass="12118">MSSINRSQAYGGKPFTQAETLYRITATTLRMATTLYRQSLEPQWKIPRPDGFYSGLREQPAEIQTWRRDAMLSHTSKQNYQLSCTRGCEGSAKSRTSRRITGTTHL</sequence>
<feature type="region of interest" description="Disordered" evidence="1">
    <location>
        <begin position="87"/>
        <end position="106"/>
    </location>
</feature>
<protein>
    <submittedName>
        <fullName evidence="2">Uncharacterized protein</fullName>
    </submittedName>
</protein>
<keyword evidence="3" id="KW-1185">Reference proteome</keyword>
<accession>A0A225VLS4</accession>